<dbReference type="PANTHER" id="PTHR42879">
    <property type="entry name" value="3-OXOACYL-(ACYL-CARRIER-PROTEIN) REDUCTASE"/>
    <property type="match status" value="1"/>
</dbReference>
<dbReference type="Proteomes" id="UP001500449">
    <property type="component" value="Unassembled WGS sequence"/>
</dbReference>
<dbReference type="InterPro" id="IPR050259">
    <property type="entry name" value="SDR"/>
</dbReference>
<dbReference type="RefSeq" id="WP_344414182.1">
    <property type="nucleotide sequence ID" value="NZ_BAAAQK010000004.1"/>
</dbReference>
<dbReference type="EMBL" id="BAAAQK010000004">
    <property type="protein sequence ID" value="GAA1838489.1"/>
    <property type="molecule type" value="Genomic_DNA"/>
</dbReference>
<dbReference type="PRINTS" id="PR00081">
    <property type="entry name" value="GDHRDH"/>
</dbReference>
<proteinExistence type="inferred from homology"/>
<dbReference type="InterPro" id="IPR002347">
    <property type="entry name" value="SDR_fam"/>
</dbReference>
<comment type="caution">
    <text evidence="2">The sequence shown here is derived from an EMBL/GenBank/DDBJ whole genome shotgun (WGS) entry which is preliminary data.</text>
</comment>
<accession>A0ABN2MV21</accession>
<name>A0ABN2MV21_9PSEU</name>
<dbReference type="SUPFAM" id="SSF51735">
    <property type="entry name" value="NAD(P)-binding Rossmann-fold domains"/>
    <property type="match status" value="1"/>
</dbReference>
<comment type="similarity">
    <text evidence="1">Belongs to the short-chain dehydrogenases/reductases (SDR) family.</text>
</comment>
<evidence type="ECO:0000256" key="1">
    <source>
        <dbReference type="ARBA" id="ARBA00006484"/>
    </source>
</evidence>
<dbReference type="Pfam" id="PF13561">
    <property type="entry name" value="adh_short_C2"/>
    <property type="match status" value="1"/>
</dbReference>
<organism evidence="2 3">
    <name type="scientific">Pseudonocardia ailaonensis</name>
    <dbReference type="NCBI Taxonomy" id="367279"/>
    <lineage>
        <taxon>Bacteria</taxon>
        <taxon>Bacillati</taxon>
        <taxon>Actinomycetota</taxon>
        <taxon>Actinomycetes</taxon>
        <taxon>Pseudonocardiales</taxon>
        <taxon>Pseudonocardiaceae</taxon>
        <taxon>Pseudonocardia</taxon>
    </lineage>
</organism>
<evidence type="ECO:0000313" key="3">
    <source>
        <dbReference type="Proteomes" id="UP001500449"/>
    </source>
</evidence>
<gene>
    <name evidence="2" type="primary">fabG_9</name>
    <name evidence="2" type="ORF">GCM10009836_16830</name>
</gene>
<keyword evidence="3" id="KW-1185">Reference proteome</keyword>
<dbReference type="PRINTS" id="PR00080">
    <property type="entry name" value="SDRFAMILY"/>
</dbReference>
<dbReference type="InterPro" id="IPR036291">
    <property type="entry name" value="NAD(P)-bd_dom_sf"/>
</dbReference>
<dbReference type="Gene3D" id="3.40.50.720">
    <property type="entry name" value="NAD(P)-binding Rossmann-like Domain"/>
    <property type="match status" value="1"/>
</dbReference>
<reference evidence="2 3" key="1">
    <citation type="journal article" date="2019" name="Int. J. Syst. Evol. Microbiol.">
        <title>The Global Catalogue of Microorganisms (GCM) 10K type strain sequencing project: providing services to taxonomists for standard genome sequencing and annotation.</title>
        <authorList>
            <consortium name="The Broad Institute Genomics Platform"/>
            <consortium name="The Broad Institute Genome Sequencing Center for Infectious Disease"/>
            <person name="Wu L."/>
            <person name="Ma J."/>
        </authorList>
    </citation>
    <scope>NUCLEOTIDE SEQUENCE [LARGE SCALE GENOMIC DNA]</scope>
    <source>
        <strain evidence="2 3">JCM 16009</strain>
    </source>
</reference>
<dbReference type="CDD" id="cd05233">
    <property type="entry name" value="SDR_c"/>
    <property type="match status" value="1"/>
</dbReference>
<dbReference type="PANTHER" id="PTHR42879:SF2">
    <property type="entry name" value="3-OXOACYL-[ACYL-CARRIER-PROTEIN] REDUCTASE FABG"/>
    <property type="match status" value="1"/>
</dbReference>
<protein>
    <submittedName>
        <fullName evidence="2">3-oxoacyl-ACP reductase FabG</fullName>
    </submittedName>
</protein>
<sequence>MRENYLLNVLQEDVDSGTDPAYWWDEQRTPLDSIDRRVTDLMDLTGKRAVVTGGAGVNLGQACVNRLAGLGADVAVVDLPKERSEAWTRAAGRTPLLDAEGVAEKFSKRWGTTCIAIEGDVLTADGVDAVMRECNDRLGGIDILVNNVADVAMGPFASFTTDDIDRSVRGTFTGAVYCARAALDYMIPNGWGRIINVGSESALTAMPGQVMYGALKGGLATFTAQLGAEVERHGVKVLGVYAGCMWGPGRDLLPDSALGQYALGRTAIQRFELPEEVANMIGFLATDAASAMTGVMIPMGGGMAL</sequence>
<evidence type="ECO:0000313" key="2">
    <source>
        <dbReference type="EMBL" id="GAA1838489.1"/>
    </source>
</evidence>